<evidence type="ECO:0000256" key="12">
    <source>
        <dbReference type="ARBA" id="ARBA00022777"/>
    </source>
</evidence>
<dbReference type="InterPro" id="IPR011712">
    <property type="entry name" value="Sig_transdc_His_kin_sub3_dim/P"/>
</dbReference>
<evidence type="ECO:0000256" key="19">
    <source>
        <dbReference type="SAM" id="Coils"/>
    </source>
</evidence>
<evidence type="ECO:0000313" key="23">
    <source>
        <dbReference type="EMBL" id="GGB11849.1"/>
    </source>
</evidence>
<evidence type="ECO:0000259" key="22">
    <source>
        <dbReference type="PROSITE" id="PS50113"/>
    </source>
</evidence>
<evidence type="ECO:0000256" key="8">
    <source>
        <dbReference type="ARBA" id="ARBA00022553"/>
    </source>
</evidence>
<dbReference type="InterPro" id="IPR036890">
    <property type="entry name" value="HATPase_C_sf"/>
</dbReference>
<dbReference type="GO" id="GO:0016020">
    <property type="term" value="C:membrane"/>
    <property type="evidence" value="ECO:0007669"/>
    <property type="project" value="InterPro"/>
</dbReference>
<dbReference type="EC" id="2.7.13.3" evidence="4"/>
<dbReference type="Pfam" id="PF13426">
    <property type="entry name" value="PAS_9"/>
    <property type="match status" value="1"/>
</dbReference>
<dbReference type="PROSITE" id="PS50109">
    <property type="entry name" value="HIS_KIN"/>
    <property type="match status" value="1"/>
</dbReference>
<evidence type="ECO:0000313" key="24">
    <source>
        <dbReference type="Proteomes" id="UP000607559"/>
    </source>
</evidence>
<comment type="function">
    <text evidence="17">Member of the two-component regulatory system NreB/NreC involved in the control of dissimilatory nitrate/nitrite reduction in response to oxygen. NreB functions as a direct oxygen sensor histidine kinase which is autophosphorylated, in the absence of oxygen, probably at the conserved histidine residue, and transfers its phosphate group probably to a conserved aspartate residue of NreC. NreB/NreC activates the expression of the nitrate (narGHJI) and nitrite (nir) reductase operons, as well as the putative nitrate transporter gene narT.</text>
</comment>
<reference evidence="23" key="2">
    <citation type="submission" date="2020-09" db="EMBL/GenBank/DDBJ databases">
        <authorList>
            <person name="Sun Q."/>
            <person name="Zhou Y."/>
        </authorList>
    </citation>
    <scope>NUCLEOTIDE SEQUENCE</scope>
    <source>
        <strain evidence="23">CGMCC 1.15448</strain>
    </source>
</reference>
<evidence type="ECO:0000256" key="18">
    <source>
        <dbReference type="ARBA" id="ARBA00030800"/>
    </source>
</evidence>
<evidence type="ECO:0000256" key="16">
    <source>
        <dbReference type="ARBA" id="ARBA00023014"/>
    </source>
</evidence>
<accession>A0A8J2UFY5</accession>
<dbReference type="Pfam" id="PF02518">
    <property type="entry name" value="HATPase_c"/>
    <property type="match status" value="1"/>
</dbReference>
<dbReference type="GO" id="GO:0005524">
    <property type="term" value="F:ATP binding"/>
    <property type="evidence" value="ECO:0007669"/>
    <property type="project" value="UniProtKB-KW"/>
</dbReference>
<dbReference type="AlphaFoldDB" id="A0A8J2UFY5"/>
<evidence type="ECO:0000256" key="5">
    <source>
        <dbReference type="ARBA" id="ARBA00017322"/>
    </source>
</evidence>
<evidence type="ECO:0000256" key="7">
    <source>
        <dbReference type="ARBA" id="ARBA00022490"/>
    </source>
</evidence>
<dbReference type="SUPFAM" id="SSF55781">
    <property type="entry name" value="GAF domain-like"/>
    <property type="match status" value="1"/>
</dbReference>
<gene>
    <name evidence="23" type="ORF">GCM10011511_39320</name>
</gene>
<keyword evidence="6" id="KW-0004">4Fe-4S</keyword>
<dbReference type="Gene3D" id="3.30.565.10">
    <property type="entry name" value="Histidine kinase-like ATPase, C-terminal domain"/>
    <property type="match status" value="1"/>
</dbReference>
<dbReference type="GO" id="GO:0005737">
    <property type="term" value="C:cytoplasm"/>
    <property type="evidence" value="ECO:0007669"/>
    <property type="project" value="UniProtKB-SubCell"/>
</dbReference>
<dbReference type="PANTHER" id="PTHR24421:SF10">
    <property type="entry name" value="NITRATE_NITRITE SENSOR PROTEIN NARQ"/>
    <property type="match status" value="1"/>
</dbReference>
<keyword evidence="24" id="KW-1185">Reference proteome</keyword>
<proteinExistence type="predicted"/>
<evidence type="ECO:0000259" key="20">
    <source>
        <dbReference type="PROSITE" id="PS50109"/>
    </source>
</evidence>
<dbReference type="SMART" id="SM00065">
    <property type="entry name" value="GAF"/>
    <property type="match status" value="1"/>
</dbReference>
<feature type="domain" description="PAC" evidence="22">
    <location>
        <begin position="211"/>
        <end position="263"/>
    </location>
</feature>
<keyword evidence="8" id="KW-0597">Phosphoprotein</keyword>
<dbReference type="PANTHER" id="PTHR24421">
    <property type="entry name" value="NITRATE/NITRITE SENSOR PROTEIN NARX-RELATED"/>
    <property type="match status" value="1"/>
</dbReference>
<evidence type="ECO:0000256" key="13">
    <source>
        <dbReference type="ARBA" id="ARBA00022840"/>
    </source>
</evidence>
<dbReference type="Gene3D" id="3.30.450.20">
    <property type="entry name" value="PAS domain"/>
    <property type="match status" value="2"/>
</dbReference>
<protein>
    <recommendedName>
        <fullName evidence="5">Oxygen sensor histidine kinase NreB</fullName>
        <ecNumber evidence="4">2.7.13.3</ecNumber>
    </recommendedName>
    <alternativeName>
        <fullName evidence="18">Nitrogen regulation protein B</fullName>
    </alternativeName>
</protein>
<dbReference type="InterPro" id="IPR003018">
    <property type="entry name" value="GAF"/>
</dbReference>
<keyword evidence="19" id="KW-0175">Coiled coil</keyword>
<keyword evidence="15" id="KW-0902">Two-component regulatory system</keyword>
<keyword evidence="9" id="KW-0808">Transferase</keyword>
<dbReference type="InterPro" id="IPR013656">
    <property type="entry name" value="PAS_4"/>
</dbReference>
<evidence type="ECO:0000259" key="21">
    <source>
        <dbReference type="PROSITE" id="PS50112"/>
    </source>
</evidence>
<comment type="subcellular location">
    <subcellularLocation>
        <location evidence="3">Cytoplasm</location>
    </subcellularLocation>
</comment>
<dbReference type="Gene3D" id="3.30.450.40">
    <property type="match status" value="1"/>
</dbReference>
<evidence type="ECO:0000256" key="4">
    <source>
        <dbReference type="ARBA" id="ARBA00012438"/>
    </source>
</evidence>
<keyword evidence="12" id="KW-0418">Kinase</keyword>
<dbReference type="GO" id="GO:0000155">
    <property type="term" value="F:phosphorelay sensor kinase activity"/>
    <property type="evidence" value="ECO:0007669"/>
    <property type="project" value="InterPro"/>
</dbReference>
<comment type="catalytic activity">
    <reaction evidence="1">
        <text>ATP + protein L-histidine = ADP + protein N-phospho-L-histidine.</text>
        <dbReference type="EC" id="2.7.13.3"/>
    </reaction>
</comment>
<evidence type="ECO:0000256" key="10">
    <source>
        <dbReference type="ARBA" id="ARBA00022723"/>
    </source>
</evidence>
<keyword evidence="7" id="KW-0963">Cytoplasm</keyword>
<keyword evidence="10" id="KW-0479">Metal-binding</keyword>
<reference evidence="23" key="1">
    <citation type="journal article" date="2014" name="Int. J. Syst. Evol. Microbiol.">
        <title>Complete genome sequence of Corynebacterium casei LMG S-19264T (=DSM 44701T), isolated from a smear-ripened cheese.</title>
        <authorList>
            <consortium name="US DOE Joint Genome Institute (JGI-PGF)"/>
            <person name="Walter F."/>
            <person name="Albersmeier A."/>
            <person name="Kalinowski J."/>
            <person name="Ruckert C."/>
        </authorList>
    </citation>
    <scope>NUCLEOTIDE SEQUENCE</scope>
    <source>
        <strain evidence="23">CGMCC 1.15448</strain>
    </source>
</reference>
<evidence type="ECO:0000256" key="2">
    <source>
        <dbReference type="ARBA" id="ARBA00001966"/>
    </source>
</evidence>
<organism evidence="23 24">
    <name type="scientific">Puia dinghuensis</name>
    <dbReference type="NCBI Taxonomy" id="1792502"/>
    <lineage>
        <taxon>Bacteria</taxon>
        <taxon>Pseudomonadati</taxon>
        <taxon>Bacteroidota</taxon>
        <taxon>Chitinophagia</taxon>
        <taxon>Chitinophagales</taxon>
        <taxon>Chitinophagaceae</taxon>
        <taxon>Puia</taxon>
    </lineage>
</organism>
<evidence type="ECO:0000256" key="11">
    <source>
        <dbReference type="ARBA" id="ARBA00022741"/>
    </source>
</evidence>
<dbReference type="InterPro" id="IPR050482">
    <property type="entry name" value="Sensor_HK_TwoCompSys"/>
</dbReference>
<dbReference type="GO" id="GO:0046983">
    <property type="term" value="F:protein dimerization activity"/>
    <property type="evidence" value="ECO:0007669"/>
    <property type="project" value="InterPro"/>
</dbReference>
<dbReference type="NCBIfam" id="TIGR00229">
    <property type="entry name" value="sensory_box"/>
    <property type="match status" value="2"/>
</dbReference>
<dbReference type="InterPro" id="IPR003594">
    <property type="entry name" value="HATPase_dom"/>
</dbReference>
<sequence length="772" mass="87166">MLSSAQKSVPTTKQFRQPYFMDIAPDGVVLSTCARFAALLKKRNIHNFLGTSLLDVFPRLGKTDTPLTPGLFRQGLPGTIDLRVQGPGSKCFIIRWIPTPRYTPAAGGWQLTGLKILAKAFSESTDRRHTFPEMEPSLPESAANLIKQVSDIIVTTDLEDRIIYWNNAAEKFYNIPSHMAIGQSLRQLVHYDYLDTTEDEAYKTLREKGIWEGEASYVSSAGKKSYLICSIRYVRDSNRRITGIMALNRDITEVKLVQQDQQRAEMQLRHYSEQIAGILESITDGFFVLDQHFRVTLWNREAERITRLSAAEILGESIWDKLPELIGTDTWQSFHKAFKKKMTVTFEQYYERTDRWLEMSLYPSDQGVFAYFKEVTLRKKQEALLALEKKVLELNTAKRMNLRALLNYFLKGIQKIFPGMYCCVLTLDEDNLSVRLLSAPGLPAVYAHAIDGLPIGPKAGSSGTAMYRKESVIVPDIATDPLWEEHRDLTLQFGLRACWSIPVINGRDEVLAAFAVYYTTVKSPTEAEMDTFERIANLVAIIIESWKAEEMEEKLLKQELNKQKLIAQAIVDAQEKERAEIGKELHDNINQILSTTKLYLELAKNDNKERMSLINRSAGNIHNAIHEIRNISRSLVPASIGDLGLQDSVADLVESIRTTKAIHVEFYPAGNFDERINDKAKLMLFRIIQEQVNNVLKHSGARNLIIELMLEDAENRIELSITDDGKGFDPGKAGKKGLGLSNIMSRADLFGGTVTIQSAPGRGCKLRVQVPA</sequence>
<evidence type="ECO:0000256" key="17">
    <source>
        <dbReference type="ARBA" id="ARBA00024827"/>
    </source>
</evidence>
<dbReference type="CDD" id="cd00130">
    <property type="entry name" value="PAS"/>
    <property type="match status" value="2"/>
</dbReference>
<evidence type="ECO:0000256" key="9">
    <source>
        <dbReference type="ARBA" id="ARBA00022679"/>
    </source>
</evidence>
<dbReference type="Pfam" id="PF07730">
    <property type="entry name" value="HisKA_3"/>
    <property type="match status" value="1"/>
</dbReference>
<name>A0A8J2UFY5_9BACT</name>
<dbReference type="GO" id="GO:0051539">
    <property type="term" value="F:4 iron, 4 sulfur cluster binding"/>
    <property type="evidence" value="ECO:0007669"/>
    <property type="project" value="UniProtKB-KW"/>
</dbReference>
<dbReference type="Pfam" id="PF13185">
    <property type="entry name" value="GAF_2"/>
    <property type="match status" value="1"/>
</dbReference>
<dbReference type="SMART" id="SM00091">
    <property type="entry name" value="PAS"/>
    <property type="match status" value="2"/>
</dbReference>
<dbReference type="Proteomes" id="UP000607559">
    <property type="component" value="Unassembled WGS sequence"/>
</dbReference>
<comment type="caution">
    <text evidence="23">The sequence shown here is derived from an EMBL/GenBank/DDBJ whole genome shotgun (WGS) entry which is preliminary data.</text>
</comment>
<dbReference type="SMART" id="SM00387">
    <property type="entry name" value="HATPase_c"/>
    <property type="match status" value="1"/>
</dbReference>
<dbReference type="PROSITE" id="PS50112">
    <property type="entry name" value="PAS"/>
    <property type="match status" value="2"/>
</dbReference>
<feature type="domain" description="PAS" evidence="21">
    <location>
        <begin position="138"/>
        <end position="208"/>
    </location>
</feature>
<evidence type="ECO:0000256" key="3">
    <source>
        <dbReference type="ARBA" id="ARBA00004496"/>
    </source>
</evidence>
<feature type="domain" description="Histidine kinase" evidence="20">
    <location>
        <begin position="580"/>
        <end position="772"/>
    </location>
</feature>
<dbReference type="Pfam" id="PF08448">
    <property type="entry name" value="PAS_4"/>
    <property type="match status" value="1"/>
</dbReference>
<dbReference type="Gene3D" id="1.20.5.1930">
    <property type="match status" value="1"/>
</dbReference>
<dbReference type="SUPFAM" id="SSF55874">
    <property type="entry name" value="ATPase domain of HSP90 chaperone/DNA topoisomerase II/histidine kinase"/>
    <property type="match status" value="1"/>
</dbReference>
<dbReference type="InterPro" id="IPR000014">
    <property type="entry name" value="PAS"/>
</dbReference>
<keyword evidence="13" id="KW-0067">ATP-binding</keyword>
<feature type="domain" description="PAS" evidence="21">
    <location>
        <begin position="271"/>
        <end position="345"/>
    </location>
</feature>
<dbReference type="InterPro" id="IPR004358">
    <property type="entry name" value="Sig_transdc_His_kin-like_C"/>
</dbReference>
<dbReference type="InterPro" id="IPR005467">
    <property type="entry name" value="His_kinase_dom"/>
</dbReference>
<evidence type="ECO:0000256" key="14">
    <source>
        <dbReference type="ARBA" id="ARBA00023004"/>
    </source>
</evidence>
<dbReference type="InterPro" id="IPR029016">
    <property type="entry name" value="GAF-like_dom_sf"/>
</dbReference>
<dbReference type="PRINTS" id="PR00344">
    <property type="entry name" value="BCTRLSENSOR"/>
</dbReference>
<feature type="coiled-coil region" evidence="19">
    <location>
        <begin position="543"/>
        <end position="577"/>
    </location>
</feature>
<keyword evidence="14" id="KW-0408">Iron</keyword>
<comment type="cofactor">
    <cofactor evidence="2">
        <name>[4Fe-4S] cluster</name>
        <dbReference type="ChEBI" id="CHEBI:49883"/>
    </cofactor>
</comment>
<keyword evidence="11" id="KW-0547">Nucleotide-binding</keyword>
<dbReference type="SUPFAM" id="SSF55785">
    <property type="entry name" value="PYP-like sensor domain (PAS domain)"/>
    <property type="match status" value="2"/>
</dbReference>
<dbReference type="InterPro" id="IPR035965">
    <property type="entry name" value="PAS-like_dom_sf"/>
</dbReference>
<evidence type="ECO:0000256" key="15">
    <source>
        <dbReference type="ARBA" id="ARBA00023012"/>
    </source>
</evidence>
<dbReference type="InterPro" id="IPR000700">
    <property type="entry name" value="PAS-assoc_C"/>
</dbReference>
<evidence type="ECO:0000256" key="1">
    <source>
        <dbReference type="ARBA" id="ARBA00000085"/>
    </source>
</evidence>
<dbReference type="GO" id="GO:0046872">
    <property type="term" value="F:metal ion binding"/>
    <property type="evidence" value="ECO:0007669"/>
    <property type="project" value="UniProtKB-KW"/>
</dbReference>
<dbReference type="EMBL" id="BMJC01000004">
    <property type="protein sequence ID" value="GGB11849.1"/>
    <property type="molecule type" value="Genomic_DNA"/>
</dbReference>
<dbReference type="CDD" id="cd16917">
    <property type="entry name" value="HATPase_UhpB-NarQ-NarX-like"/>
    <property type="match status" value="1"/>
</dbReference>
<keyword evidence="16" id="KW-0411">Iron-sulfur</keyword>
<evidence type="ECO:0000256" key="6">
    <source>
        <dbReference type="ARBA" id="ARBA00022485"/>
    </source>
</evidence>
<dbReference type="PROSITE" id="PS50113">
    <property type="entry name" value="PAC"/>
    <property type="match status" value="1"/>
</dbReference>